<evidence type="ECO:0000256" key="1">
    <source>
        <dbReference type="SAM" id="MobiDB-lite"/>
    </source>
</evidence>
<comment type="caution">
    <text evidence="2">The sequence shown here is derived from an EMBL/GenBank/DDBJ whole genome shotgun (WGS) entry which is preliminary data.</text>
</comment>
<gene>
    <name evidence="2" type="ORF">D4764_0276310</name>
</gene>
<evidence type="ECO:0000313" key="3">
    <source>
        <dbReference type="Proteomes" id="UP000324091"/>
    </source>
</evidence>
<dbReference type="AlphaFoldDB" id="A0A5C6MJW2"/>
<accession>A0A5C6MJW2</accession>
<feature type="region of interest" description="Disordered" evidence="1">
    <location>
        <begin position="84"/>
        <end position="103"/>
    </location>
</feature>
<organism evidence="2 3">
    <name type="scientific">Takifugu flavidus</name>
    <name type="common">sansaifugu</name>
    <dbReference type="NCBI Taxonomy" id="433684"/>
    <lineage>
        <taxon>Eukaryota</taxon>
        <taxon>Metazoa</taxon>
        <taxon>Chordata</taxon>
        <taxon>Craniata</taxon>
        <taxon>Vertebrata</taxon>
        <taxon>Euteleostomi</taxon>
        <taxon>Actinopterygii</taxon>
        <taxon>Neopterygii</taxon>
        <taxon>Teleostei</taxon>
        <taxon>Neoteleostei</taxon>
        <taxon>Acanthomorphata</taxon>
        <taxon>Eupercaria</taxon>
        <taxon>Tetraodontiformes</taxon>
        <taxon>Tetradontoidea</taxon>
        <taxon>Tetraodontidae</taxon>
        <taxon>Takifugu</taxon>
    </lineage>
</organism>
<dbReference type="EMBL" id="RHFK02000048">
    <property type="protein sequence ID" value="TWW54895.1"/>
    <property type="molecule type" value="Genomic_DNA"/>
</dbReference>
<name>A0A5C6MJW2_9TELE</name>
<dbReference type="Proteomes" id="UP000324091">
    <property type="component" value="Unassembled WGS sequence"/>
</dbReference>
<sequence length="103" mass="11452">METPNGVIISRGGPNPTVCLMAPPQLHVNFNWDKVHKRSKEQGVITVLAKRPRSDRCTALELPLERPDTNRPQVTPALAGTRKLTYRHSHTDASPFLPPQPPT</sequence>
<reference evidence="2 3" key="1">
    <citation type="submission" date="2019-04" db="EMBL/GenBank/DDBJ databases">
        <title>Chromosome genome assembly for Takifugu flavidus.</title>
        <authorList>
            <person name="Xiao S."/>
        </authorList>
    </citation>
    <scope>NUCLEOTIDE SEQUENCE [LARGE SCALE GENOMIC DNA]</scope>
    <source>
        <strain evidence="2">HTHZ2018</strain>
        <tissue evidence="2">Muscle</tissue>
    </source>
</reference>
<keyword evidence="3" id="KW-1185">Reference proteome</keyword>
<protein>
    <submittedName>
        <fullName evidence="2">Uncharacterized protein</fullName>
    </submittedName>
</protein>
<proteinExistence type="predicted"/>
<evidence type="ECO:0000313" key="2">
    <source>
        <dbReference type="EMBL" id="TWW54895.1"/>
    </source>
</evidence>